<comment type="caution">
    <text evidence="1">The sequence shown here is derived from an EMBL/GenBank/DDBJ whole genome shotgun (WGS) entry which is preliminary data.</text>
</comment>
<evidence type="ECO:0000313" key="1">
    <source>
        <dbReference type="EMBL" id="CAL2105196.1"/>
    </source>
</evidence>
<organism evidence="1 2">
    <name type="scientific">Tenacibaculum vairaonense</name>
    <dbReference type="NCBI Taxonomy" id="3137860"/>
    <lineage>
        <taxon>Bacteria</taxon>
        <taxon>Pseudomonadati</taxon>
        <taxon>Bacteroidota</taxon>
        <taxon>Flavobacteriia</taxon>
        <taxon>Flavobacteriales</taxon>
        <taxon>Flavobacteriaceae</taxon>
        <taxon>Tenacibaculum</taxon>
    </lineage>
</organism>
<dbReference type="Proteomes" id="UP001497602">
    <property type="component" value="Unassembled WGS sequence"/>
</dbReference>
<name>A0ABM9PHW5_9FLAO</name>
<protein>
    <submittedName>
        <fullName evidence="1">Uncharacterized protein</fullName>
    </submittedName>
</protein>
<sequence length="65" mass="7303">MKSNLENLQQFAISKKQAQKVKGGNKETYVCWHSSSSEISFHSRHEAAQLIELGVTCAYFTDIPS</sequence>
<proteinExistence type="predicted"/>
<dbReference type="RefSeq" id="WP_348705721.1">
    <property type="nucleotide sequence ID" value="NZ_CAXIYA010000036.1"/>
</dbReference>
<keyword evidence="2" id="KW-1185">Reference proteome</keyword>
<gene>
    <name evidence="1" type="ORF">T190115A13A_130071</name>
</gene>
<dbReference type="EMBL" id="CAXJRC010000004">
    <property type="protein sequence ID" value="CAL2105196.1"/>
    <property type="molecule type" value="Genomic_DNA"/>
</dbReference>
<evidence type="ECO:0000313" key="2">
    <source>
        <dbReference type="Proteomes" id="UP001497602"/>
    </source>
</evidence>
<accession>A0ABM9PHW5</accession>
<reference evidence="1 2" key="1">
    <citation type="submission" date="2024-05" db="EMBL/GenBank/DDBJ databases">
        <authorList>
            <person name="Duchaud E."/>
        </authorList>
    </citation>
    <scope>NUCLEOTIDE SEQUENCE [LARGE SCALE GENOMIC DNA]</scope>
    <source>
        <strain evidence="1">Ena-SAMPLE-TAB-13-05-2024-13:56:06:370-140305</strain>
    </source>
</reference>